<dbReference type="CDD" id="cd00761">
    <property type="entry name" value="Glyco_tranf_GTA_type"/>
    <property type="match status" value="1"/>
</dbReference>
<comment type="caution">
    <text evidence="2">The sequence shown here is derived from an EMBL/GenBank/DDBJ whole genome shotgun (WGS) entry which is preliminary data.</text>
</comment>
<evidence type="ECO:0000259" key="1">
    <source>
        <dbReference type="Pfam" id="PF00535"/>
    </source>
</evidence>
<dbReference type="GO" id="GO:0016757">
    <property type="term" value="F:glycosyltransferase activity"/>
    <property type="evidence" value="ECO:0007669"/>
    <property type="project" value="UniProtKB-KW"/>
</dbReference>
<dbReference type="PANTHER" id="PTHR43685:SF2">
    <property type="entry name" value="GLYCOSYLTRANSFERASE 2-LIKE DOMAIN-CONTAINING PROTEIN"/>
    <property type="match status" value="1"/>
</dbReference>
<dbReference type="InterPro" id="IPR029044">
    <property type="entry name" value="Nucleotide-diphossugar_trans"/>
</dbReference>
<dbReference type="EMBL" id="JBAWKC010000004">
    <property type="protein sequence ID" value="MFH6769649.1"/>
    <property type="molecule type" value="Genomic_DNA"/>
</dbReference>
<dbReference type="Pfam" id="PF00535">
    <property type="entry name" value="Glycos_transf_2"/>
    <property type="match status" value="1"/>
</dbReference>
<dbReference type="InterPro" id="IPR050834">
    <property type="entry name" value="Glycosyltransf_2"/>
</dbReference>
<protein>
    <submittedName>
        <fullName evidence="2">Glycosyltransferase family 2 protein</fullName>
        <ecNumber evidence="2">2.4.-.-</ecNumber>
    </submittedName>
</protein>
<evidence type="ECO:0000313" key="3">
    <source>
        <dbReference type="Proteomes" id="UP001610104"/>
    </source>
</evidence>
<evidence type="ECO:0000313" key="2">
    <source>
        <dbReference type="EMBL" id="MFH6769649.1"/>
    </source>
</evidence>
<gene>
    <name evidence="2" type="ORF">V8G56_12930</name>
</gene>
<keyword evidence="3" id="KW-1185">Reference proteome</keyword>
<sequence length="322" mass="38257">MNLVSIIIPTFNRAHLITETLDSVLAQTYTKWECVVVDDGSTDNTKSVLQNYIKKDSRIKFIERPINRLKGANVCRNYGLEHSKGDYIQWFDSDDIMLSEFLESKVKLLQNTNYDYLITLTQDFKHPNINDSLEINSKYYTFDKFKITHYNYCTQKLNWLTPDLFVKRQLSKQIKYNENLHSGQEFNFNCKLTAISENALLKQVVLTKRRMHDDSVKGNLIKKPQQYIYERGLIYYYNWLDLKKLKSLTTVDTIPYFFNQTVNNSINMEVDYPIKRILIISFEFLRLGQIKSMVLYLTYQFTGRIFNKGYIFRKLFLKSLQK</sequence>
<dbReference type="Gene3D" id="3.90.550.10">
    <property type="entry name" value="Spore Coat Polysaccharide Biosynthesis Protein SpsA, Chain A"/>
    <property type="match status" value="1"/>
</dbReference>
<dbReference type="PANTHER" id="PTHR43685">
    <property type="entry name" value="GLYCOSYLTRANSFERASE"/>
    <property type="match status" value="1"/>
</dbReference>
<accession>A0ABW7MSM1</accession>
<dbReference type="EC" id="2.4.-.-" evidence="2"/>
<organism evidence="2 3">
    <name type="scientific">Gaetbulibacter aquiaggeris</name>
    <dbReference type="NCBI Taxonomy" id="1735373"/>
    <lineage>
        <taxon>Bacteria</taxon>
        <taxon>Pseudomonadati</taxon>
        <taxon>Bacteroidota</taxon>
        <taxon>Flavobacteriia</taxon>
        <taxon>Flavobacteriales</taxon>
        <taxon>Flavobacteriaceae</taxon>
        <taxon>Gaetbulibacter</taxon>
    </lineage>
</organism>
<name>A0ABW7MSM1_9FLAO</name>
<dbReference type="RefSeq" id="WP_395438873.1">
    <property type="nucleotide sequence ID" value="NZ_JBAWKC010000004.1"/>
</dbReference>
<keyword evidence="2" id="KW-0328">Glycosyltransferase</keyword>
<dbReference type="Proteomes" id="UP001610104">
    <property type="component" value="Unassembled WGS sequence"/>
</dbReference>
<dbReference type="InterPro" id="IPR001173">
    <property type="entry name" value="Glyco_trans_2-like"/>
</dbReference>
<reference evidence="2 3" key="1">
    <citation type="submission" date="2024-02" db="EMBL/GenBank/DDBJ databases">
        <title>A Gaetbulibacter species isolated from tidal flats and genomic insights of their niches.</title>
        <authorList>
            <person name="Ye Y."/>
        </authorList>
    </citation>
    <scope>NUCLEOTIDE SEQUENCE [LARGE SCALE GENOMIC DNA]</scope>
    <source>
        <strain evidence="2 3">KEM-8</strain>
    </source>
</reference>
<feature type="domain" description="Glycosyltransferase 2-like" evidence="1">
    <location>
        <begin position="5"/>
        <end position="144"/>
    </location>
</feature>
<keyword evidence="2" id="KW-0808">Transferase</keyword>
<dbReference type="SUPFAM" id="SSF53448">
    <property type="entry name" value="Nucleotide-diphospho-sugar transferases"/>
    <property type="match status" value="1"/>
</dbReference>
<proteinExistence type="predicted"/>